<dbReference type="EMBL" id="JABBXH010000004">
    <property type="protein sequence ID" value="NMP32749.1"/>
    <property type="molecule type" value="Genomic_DNA"/>
</dbReference>
<evidence type="ECO:0000313" key="2">
    <source>
        <dbReference type="Proteomes" id="UP000568664"/>
    </source>
</evidence>
<dbReference type="Gene3D" id="1.25.40.10">
    <property type="entry name" value="Tetratricopeptide repeat domain"/>
    <property type="match status" value="1"/>
</dbReference>
<comment type="caution">
    <text evidence="1">The sequence shown here is derived from an EMBL/GenBank/DDBJ whole genome shotgun (WGS) entry which is preliminary data.</text>
</comment>
<gene>
    <name evidence="1" type="ORF">HII17_14405</name>
</gene>
<evidence type="ECO:0008006" key="3">
    <source>
        <dbReference type="Google" id="ProtNLM"/>
    </source>
</evidence>
<dbReference type="AlphaFoldDB" id="A0A7Y0Q776"/>
<organism evidence="1 2">
    <name type="scientific">Thalassotalea algicola</name>
    <dbReference type="NCBI Taxonomy" id="2716224"/>
    <lineage>
        <taxon>Bacteria</taxon>
        <taxon>Pseudomonadati</taxon>
        <taxon>Pseudomonadota</taxon>
        <taxon>Gammaproteobacteria</taxon>
        <taxon>Alteromonadales</taxon>
        <taxon>Colwelliaceae</taxon>
        <taxon>Thalassotalea</taxon>
    </lineage>
</organism>
<dbReference type="SUPFAM" id="SSF48452">
    <property type="entry name" value="TPR-like"/>
    <property type="match status" value="1"/>
</dbReference>
<dbReference type="Proteomes" id="UP000568664">
    <property type="component" value="Unassembled WGS sequence"/>
</dbReference>
<dbReference type="InterPro" id="IPR011990">
    <property type="entry name" value="TPR-like_helical_dom_sf"/>
</dbReference>
<evidence type="ECO:0000313" key="1">
    <source>
        <dbReference type="EMBL" id="NMP32749.1"/>
    </source>
</evidence>
<protein>
    <recommendedName>
        <fullName evidence="3">Sel1 repeat family protein</fullName>
    </recommendedName>
</protein>
<keyword evidence="2" id="KW-1185">Reference proteome</keyword>
<dbReference type="RefSeq" id="WP_169076048.1">
    <property type="nucleotide sequence ID" value="NZ_JABBXH010000004.1"/>
</dbReference>
<sequence length="485" mass="55560">MLVRALILLSLMITLSSSSFLFSGYFQSQIKTNQVSEATLAYALAYQLPAAELYQFEQSERGSLAWLAIAHRLVEQGNHDVSFSLGEYYLTSGKKELGIELLKQAAKSKHLLATQYLANYYYENGQYKEANFLIDDVLIAKSQPLAILKIKSLMAIGELSELNRFVPKLNHHEKSRKFLELLDKYNVLQTSPQNTKITSCPLSITLVAGTFEGLQHFETLAKQYKQGVLNDYLCIERIRYLPSYSESCSRTSNANQPISCDESFWQQYASEIKSTYLGVMLPKGGANVNYGILYIDRYDDINVFNHEVTHLLGFVDEYELSSQHKVCNEEAFDIGYNIAVIEQHLTEQHEYSYSVPISKVKQLPWFHMLDASLVLGKQQLVLNQAYAKSGVGIFLAETCQQNTKHMAIKPLNKRTLLRNHDVKLPTEYIEMLEAVPKMYSMPSFHFNISLEYLRLNDLDNANYWLNKTQMHYSAEKIEKILTRGY</sequence>
<name>A0A7Y0Q776_9GAMM</name>
<reference evidence="1 2" key="1">
    <citation type="submission" date="2020-04" db="EMBL/GenBank/DDBJ databases">
        <title>Thalassotalea sp. M1531, isolated from the surface of marine red alga.</title>
        <authorList>
            <person name="Pang L."/>
            <person name="Lu D.-C."/>
        </authorList>
    </citation>
    <scope>NUCLEOTIDE SEQUENCE [LARGE SCALE GENOMIC DNA]</scope>
    <source>
        <strain evidence="1 2">M1531</strain>
    </source>
</reference>
<accession>A0A7Y0Q776</accession>
<proteinExistence type="predicted"/>